<evidence type="ECO:0000313" key="2">
    <source>
        <dbReference type="EMBL" id="RKP35883.1"/>
    </source>
</evidence>
<dbReference type="Proteomes" id="UP000268162">
    <property type="component" value="Unassembled WGS sequence"/>
</dbReference>
<feature type="region of interest" description="Disordered" evidence="1">
    <location>
        <begin position="325"/>
        <end position="367"/>
    </location>
</feature>
<proteinExistence type="predicted"/>
<feature type="region of interest" description="Disordered" evidence="1">
    <location>
        <begin position="64"/>
        <end position="85"/>
    </location>
</feature>
<name>A0A4P9ZR23_9FUNG</name>
<protein>
    <submittedName>
        <fullName evidence="2">Uncharacterized protein</fullName>
    </submittedName>
</protein>
<gene>
    <name evidence="2" type="ORF">BJ085DRAFT_30589</name>
</gene>
<accession>A0A4P9ZR23</accession>
<evidence type="ECO:0000256" key="1">
    <source>
        <dbReference type="SAM" id="MobiDB-lite"/>
    </source>
</evidence>
<feature type="compositionally biased region" description="Polar residues" evidence="1">
    <location>
        <begin position="349"/>
        <end position="360"/>
    </location>
</feature>
<dbReference type="EMBL" id="ML002764">
    <property type="protein sequence ID" value="RKP35883.1"/>
    <property type="molecule type" value="Genomic_DNA"/>
</dbReference>
<reference evidence="3" key="1">
    <citation type="journal article" date="2018" name="Nat. Microbiol.">
        <title>Leveraging single-cell genomics to expand the fungal tree of life.</title>
        <authorList>
            <person name="Ahrendt S.R."/>
            <person name="Quandt C.A."/>
            <person name="Ciobanu D."/>
            <person name="Clum A."/>
            <person name="Salamov A."/>
            <person name="Andreopoulos B."/>
            <person name="Cheng J.F."/>
            <person name="Woyke T."/>
            <person name="Pelin A."/>
            <person name="Henrissat B."/>
            <person name="Reynolds N.K."/>
            <person name="Benny G.L."/>
            <person name="Smith M.E."/>
            <person name="James T.Y."/>
            <person name="Grigoriev I.V."/>
        </authorList>
    </citation>
    <scope>NUCLEOTIDE SEQUENCE [LARGE SCALE GENOMIC DNA]</scope>
    <source>
        <strain evidence="3">RSA 468</strain>
    </source>
</reference>
<keyword evidence="3" id="KW-1185">Reference proteome</keyword>
<sequence>MGQPRKSLTMLVTIQRHRPLEGLRPGGYFPVKKLRRCLGSPLAEQPPVFFSLPLSLTLLTFPTKSRPRRSHQRPPTSVWGLLHSRQSGPWEPTPITNSAWFLEAESESDSESELTTNQTGVHVGFMPATEPRSPASPGLTVDTTSTALFNGELSQSPDSPVEPMGLPQVVDYHLFNQHFSFGQYTAPKSQLFPAPTRSNSIRSAQVCRRGIRRKRHYAPVLAPTLAVRSPTLTEVNSVCDKDTCEPLRTPQTPNNLSLCSTASSATAVTFPRHSTSMTLQTTTPPMSPLERRMTDVRRKKLSAPLWPTNPPPLEESLDEILHHLSLTPPRRPGRRMSLSADTLSRKPSKSSMRSFSTMLQSAARLFR</sequence>
<evidence type="ECO:0000313" key="3">
    <source>
        <dbReference type="Proteomes" id="UP000268162"/>
    </source>
</evidence>
<organism evidence="2 3">
    <name type="scientific">Dimargaris cristalligena</name>
    <dbReference type="NCBI Taxonomy" id="215637"/>
    <lineage>
        <taxon>Eukaryota</taxon>
        <taxon>Fungi</taxon>
        <taxon>Fungi incertae sedis</taxon>
        <taxon>Zoopagomycota</taxon>
        <taxon>Kickxellomycotina</taxon>
        <taxon>Dimargaritomycetes</taxon>
        <taxon>Dimargaritales</taxon>
        <taxon>Dimargaritaceae</taxon>
        <taxon>Dimargaris</taxon>
    </lineage>
</organism>
<dbReference type="AlphaFoldDB" id="A0A4P9ZR23"/>